<dbReference type="PANTHER" id="PTHR30258:SF1">
    <property type="entry name" value="PROTEIN TRANSPORT PROTEIN HOFB HOMOLOG"/>
    <property type="match status" value="1"/>
</dbReference>
<dbReference type="HOGENOM" id="CLU_013446_3_0_6"/>
<evidence type="ECO:0000313" key="6">
    <source>
        <dbReference type="Proteomes" id="UP000001062"/>
    </source>
</evidence>
<dbReference type="GO" id="GO:0005524">
    <property type="term" value="F:ATP binding"/>
    <property type="evidence" value="ECO:0007669"/>
    <property type="project" value="UniProtKB-KW"/>
</dbReference>
<dbReference type="STRING" id="717774.Marme_2034"/>
<sequence>MTLEHLLSESLQLGATDIHIHSLKTNMVIQRRISGVLREAAHTVKTLNLINRIKVLSNLETSETKKIQEGQFIFSHDGEEIPVRVSILATTRGEKAALRLLPQKSLKPIAELGLTNAQQNSLIKATTLHSGLCLVCGSTGAGKTTTLYSCLQHVNGGEKSIFTIEDPAEYPIPGAFQCEPNLKIQQDSKRILKSLLRQDPDIIMIGELRDAESADLAVSAALTGHLVLATIHANSAIDVIHRFKHWNVDYFSFASSLNIIVHQFMTYQQSAANPIFSTLSPAWTTMPSSYDAMHQNMHLWKINEGKTVAKRGEQ</sequence>
<dbReference type="GO" id="GO:0005886">
    <property type="term" value="C:plasma membrane"/>
    <property type="evidence" value="ECO:0007669"/>
    <property type="project" value="TreeGrafter"/>
</dbReference>
<dbReference type="CDD" id="cd01129">
    <property type="entry name" value="PulE-GspE-like"/>
    <property type="match status" value="1"/>
</dbReference>
<dbReference type="EMBL" id="CP002583">
    <property type="protein sequence ID" value="ADZ91282.1"/>
    <property type="molecule type" value="Genomic_DNA"/>
</dbReference>
<dbReference type="Gene3D" id="3.30.450.90">
    <property type="match status" value="1"/>
</dbReference>
<evidence type="ECO:0000256" key="2">
    <source>
        <dbReference type="ARBA" id="ARBA00022741"/>
    </source>
</evidence>
<evidence type="ECO:0000256" key="1">
    <source>
        <dbReference type="ARBA" id="ARBA00006611"/>
    </source>
</evidence>
<gene>
    <name evidence="5" type="ordered locus">Marme_2034</name>
</gene>
<dbReference type="KEGG" id="mme:Marme_2034"/>
<evidence type="ECO:0000256" key="3">
    <source>
        <dbReference type="ARBA" id="ARBA00022840"/>
    </source>
</evidence>
<dbReference type="InterPro" id="IPR001482">
    <property type="entry name" value="T2SS/T4SS_dom"/>
</dbReference>
<dbReference type="RefSeq" id="WP_013661187.1">
    <property type="nucleotide sequence ID" value="NC_015276.1"/>
</dbReference>
<keyword evidence="6" id="KW-1185">Reference proteome</keyword>
<name>F2K3E0_MARM1</name>
<evidence type="ECO:0000259" key="4">
    <source>
        <dbReference type="PROSITE" id="PS00662"/>
    </source>
</evidence>
<dbReference type="Pfam" id="PF00437">
    <property type="entry name" value="T2SSE"/>
    <property type="match status" value="1"/>
</dbReference>
<evidence type="ECO:0000313" key="5">
    <source>
        <dbReference type="EMBL" id="ADZ91282.1"/>
    </source>
</evidence>
<dbReference type="GO" id="GO:0016887">
    <property type="term" value="F:ATP hydrolysis activity"/>
    <property type="evidence" value="ECO:0007669"/>
    <property type="project" value="TreeGrafter"/>
</dbReference>
<dbReference type="PANTHER" id="PTHR30258">
    <property type="entry name" value="TYPE II SECRETION SYSTEM PROTEIN GSPE-RELATED"/>
    <property type="match status" value="1"/>
</dbReference>
<keyword evidence="2" id="KW-0547">Nucleotide-binding</keyword>
<dbReference type="eggNOG" id="COG2804">
    <property type="taxonomic scope" value="Bacteria"/>
</dbReference>
<feature type="domain" description="Bacterial type II secretion system protein E" evidence="4">
    <location>
        <begin position="196"/>
        <end position="210"/>
    </location>
</feature>
<dbReference type="PROSITE" id="PS00662">
    <property type="entry name" value="T2SP_E"/>
    <property type="match status" value="1"/>
</dbReference>
<organism evidence="5 6">
    <name type="scientific">Marinomonas mediterranea (strain ATCC 700492 / JCM 21426 / NBRC 103028 / MMB-1)</name>
    <dbReference type="NCBI Taxonomy" id="717774"/>
    <lineage>
        <taxon>Bacteria</taxon>
        <taxon>Pseudomonadati</taxon>
        <taxon>Pseudomonadota</taxon>
        <taxon>Gammaproteobacteria</taxon>
        <taxon>Oceanospirillales</taxon>
        <taxon>Oceanospirillaceae</taxon>
        <taxon>Marinomonas</taxon>
    </lineage>
</organism>
<dbReference type="OrthoDB" id="9776961at2"/>
<dbReference type="InterPro" id="IPR027417">
    <property type="entry name" value="P-loop_NTPase"/>
</dbReference>
<comment type="similarity">
    <text evidence="1">Belongs to the GSP E family.</text>
</comment>
<dbReference type="Proteomes" id="UP000001062">
    <property type="component" value="Chromosome"/>
</dbReference>
<accession>F2K3E0</accession>
<dbReference type="SUPFAM" id="SSF52540">
    <property type="entry name" value="P-loop containing nucleoside triphosphate hydrolases"/>
    <property type="match status" value="1"/>
</dbReference>
<keyword evidence="3" id="KW-0067">ATP-binding</keyword>
<proteinExistence type="inferred from homology"/>
<dbReference type="AlphaFoldDB" id="F2K3E0"/>
<dbReference type="Gene3D" id="3.40.50.300">
    <property type="entry name" value="P-loop containing nucleotide triphosphate hydrolases"/>
    <property type="match status" value="1"/>
</dbReference>
<reference evidence="5 6" key="1">
    <citation type="journal article" date="2012" name="Stand. Genomic Sci.">
        <title>Complete genome sequence of the melanogenic marine bacterium Marinomonas mediterranea type strain (MMB-1(T)).</title>
        <authorList>
            <person name="Lucas-Elio P."/>
            <person name="Goodwin L."/>
            <person name="Woyke T."/>
            <person name="Pitluck S."/>
            <person name="Nolan M."/>
            <person name="Kyrpides N.C."/>
            <person name="Detter J.C."/>
            <person name="Copeland A."/>
            <person name="Teshima H."/>
            <person name="Bruce D."/>
            <person name="Detter C."/>
            <person name="Tapia R."/>
            <person name="Han S."/>
            <person name="Land M.L."/>
            <person name="Ivanova N."/>
            <person name="Mikhailova N."/>
            <person name="Johnston A.W."/>
            <person name="Sanchez-Amat A."/>
        </authorList>
    </citation>
    <scope>NUCLEOTIDE SEQUENCE [LARGE SCALE GENOMIC DNA]</scope>
    <source>
        <strain evidence="6">ATCC 700492 / JCM 21426 / NBRC 103028 / MMB-1</strain>
    </source>
</reference>
<protein>
    <submittedName>
        <fullName evidence="5">Type II secretion system protein E</fullName>
    </submittedName>
</protein>
<dbReference type="PATRIC" id="fig|717774.3.peg.2095"/>